<reference evidence="1 2" key="1">
    <citation type="submission" date="2016-03" db="EMBL/GenBank/DDBJ databases">
        <title>Comparative genomics of the ectomycorrhizal sister species Rhizopogon vinicolor and Rhizopogon vesiculosus (Basidiomycota: Boletales) reveals a divergence of the mating type B locus.</title>
        <authorList>
            <person name="Mujic A.B."/>
            <person name="Kuo A."/>
            <person name="Tritt A."/>
            <person name="Lipzen A."/>
            <person name="Chen C."/>
            <person name="Johnson J."/>
            <person name="Sharma A."/>
            <person name="Barry K."/>
            <person name="Grigoriev I.V."/>
            <person name="Spatafora J.W."/>
        </authorList>
    </citation>
    <scope>NUCLEOTIDE SEQUENCE [LARGE SCALE GENOMIC DNA]</scope>
    <source>
        <strain evidence="1 2">AM-OR11-056</strain>
    </source>
</reference>
<gene>
    <name evidence="1" type="ORF">AZE42_11487</name>
</gene>
<evidence type="ECO:0000313" key="1">
    <source>
        <dbReference type="EMBL" id="OJA09225.1"/>
    </source>
</evidence>
<accession>A0A1J8Q6E0</accession>
<protein>
    <submittedName>
        <fullName evidence="1">Uncharacterized protein</fullName>
    </submittedName>
</protein>
<name>A0A1J8Q6E0_9AGAM</name>
<evidence type="ECO:0000313" key="2">
    <source>
        <dbReference type="Proteomes" id="UP000183567"/>
    </source>
</evidence>
<proteinExistence type="predicted"/>
<comment type="caution">
    <text evidence="1">The sequence shown here is derived from an EMBL/GenBank/DDBJ whole genome shotgun (WGS) entry which is preliminary data.</text>
</comment>
<dbReference type="Proteomes" id="UP000183567">
    <property type="component" value="Unassembled WGS sequence"/>
</dbReference>
<dbReference type="EMBL" id="LVVM01005992">
    <property type="protein sequence ID" value="OJA09225.1"/>
    <property type="molecule type" value="Genomic_DNA"/>
</dbReference>
<dbReference type="AlphaFoldDB" id="A0A1J8Q6E0"/>
<sequence length="24" mass="2794">MVHYVQIALKKLGELLISGMRYCK</sequence>
<keyword evidence="2" id="KW-1185">Reference proteome</keyword>
<organism evidence="1 2">
    <name type="scientific">Rhizopogon vesiculosus</name>
    <dbReference type="NCBI Taxonomy" id="180088"/>
    <lineage>
        <taxon>Eukaryota</taxon>
        <taxon>Fungi</taxon>
        <taxon>Dikarya</taxon>
        <taxon>Basidiomycota</taxon>
        <taxon>Agaricomycotina</taxon>
        <taxon>Agaricomycetes</taxon>
        <taxon>Agaricomycetidae</taxon>
        <taxon>Boletales</taxon>
        <taxon>Suillineae</taxon>
        <taxon>Rhizopogonaceae</taxon>
        <taxon>Rhizopogon</taxon>
    </lineage>
</organism>